<gene>
    <name evidence="1" type="ORF">SDC9_149475</name>
</gene>
<proteinExistence type="predicted"/>
<organism evidence="1">
    <name type="scientific">bioreactor metagenome</name>
    <dbReference type="NCBI Taxonomy" id="1076179"/>
    <lineage>
        <taxon>unclassified sequences</taxon>
        <taxon>metagenomes</taxon>
        <taxon>ecological metagenomes</taxon>
    </lineage>
</organism>
<evidence type="ECO:0000313" key="1">
    <source>
        <dbReference type="EMBL" id="MPN02261.1"/>
    </source>
</evidence>
<name>A0A645EJV5_9ZZZZ</name>
<reference evidence="1" key="1">
    <citation type="submission" date="2019-08" db="EMBL/GenBank/DDBJ databases">
        <authorList>
            <person name="Kucharzyk K."/>
            <person name="Murdoch R.W."/>
            <person name="Higgins S."/>
            <person name="Loffler F."/>
        </authorList>
    </citation>
    <scope>NUCLEOTIDE SEQUENCE</scope>
</reference>
<protein>
    <submittedName>
        <fullName evidence="1">Uncharacterized protein</fullName>
    </submittedName>
</protein>
<accession>A0A645EJV5</accession>
<comment type="caution">
    <text evidence="1">The sequence shown here is derived from an EMBL/GenBank/DDBJ whole genome shotgun (WGS) entry which is preliminary data.</text>
</comment>
<sequence length="204" mass="20901">MAVVTAANMTGYTEALDITGGESAPGAGDATGYGESLKEAGIAQLAYAKKVAEDTGSAVTAVRAISGDWSDNMNADGSYKSVADGGVALTIKGIKLSDWVAAGAAGDASALSDDQKHCRKASEAKFKLVPLFAAPTMDWETAYPNGGASQASKVGVAMEGKCPWLEAGSFRYYICIFKVYEDGAAAKLLATACPECGILDADSF</sequence>
<dbReference type="AlphaFoldDB" id="A0A645EJV5"/>
<dbReference type="EMBL" id="VSSQ01048214">
    <property type="protein sequence ID" value="MPN02261.1"/>
    <property type="molecule type" value="Genomic_DNA"/>
</dbReference>